<evidence type="ECO:0000256" key="11">
    <source>
        <dbReference type="ARBA" id="ARBA00023033"/>
    </source>
</evidence>
<dbReference type="PANTHER" id="PTHR24304">
    <property type="entry name" value="CYTOCHROME P450 FAMILY 7"/>
    <property type="match status" value="1"/>
</dbReference>
<evidence type="ECO:0000256" key="28">
    <source>
        <dbReference type="ARBA" id="ARBA00049163"/>
    </source>
</evidence>
<dbReference type="GO" id="GO:0032541">
    <property type="term" value="C:cortical endoplasmic reticulum"/>
    <property type="evidence" value="ECO:0007669"/>
    <property type="project" value="EnsemblFungi"/>
</dbReference>
<keyword evidence="9 30" id="KW-0408">Iron</keyword>
<evidence type="ECO:0000256" key="6">
    <source>
        <dbReference type="ARBA" id="ARBA00022723"/>
    </source>
</evidence>
<dbReference type="PRINTS" id="PR00465">
    <property type="entry name" value="EP450IV"/>
</dbReference>
<evidence type="ECO:0000256" key="31">
    <source>
        <dbReference type="RuleBase" id="RU000461"/>
    </source>
</evidence>
<evidence type="ECO:0000256" key="13">
    <source>
        <dbReference type="ARBA" id="ARBA00023136"/>
    </source>
</evidence>
<evidence type="ECO:0000256" key="5">
    <source>
        <dbReference type="ARBA" id="ARBA00022617"/>
    </source>
</evidence>
<evidence type="ECO:0000256" key="32">
    <source>
        <dbReference type="SAM" id="Phobius"/>
    </source>
</evidence>
<comment type="catalytic activity">
    <reaction evidence="27">
        <text>a 14alpha-methyl steroid + reduced [NADPH--hemoprotein reductase] + O2 = a 14alpha-hydroxymethyl steroid + oxidized [NADPH--hemoprotein reductase] + H2O + H(+)</text>
        <dbReference type="Rhea" id="RHEA:68060"/>
        <dbReference type="Rhea" id="RHEA-COMP:11964"/>
        <dbReference type="Rhea" id="RHEA-COMP:11965"/>
        <dbReference type="ChEBI" id="CHEBI:15377"/>
        <dbReference type="ChEBI" id="CHEBI:15378"/>
        <dbReference type="ChEBI" id="CHEBI:15379"/>
        <dbReference type="ChEBI" id="CHEBI:57618"/>
        <dbReference type="ChEBI" id="CHEBI:58210"/>
        <dbReference type="ChEBI" id="CHEBI:138029"/>
        <dbReference type="ChEBI" id="CHEBI:176901"/>
    </reaction>
    <physiologicalReaction direction="left-to-right" evidence="27">
        <dbReference type="Rhea" id="RHEA:68061"/>
    </physiologicalReaction>
</comment>
<dbReference type="Gene3D" id="1.10.630.10">
    <property type="entry name" value="Cytochrome P450"/>
    <property type="match status" value="1"/>
</dbReference>
<evidence type="ECO:0000256" key="12">
    <source>
        <dbReference type="ARBA" id="ARBA00023098"/>
    </source>
</evidence>
<keyword evidence="5 30" id="KW-0349">Heme</keyword>
<dbReference type="Pfam" id="PF00067">
    <property type="entry name" value="p450"/>
    <property type="match status" value="1"/>
</dbReference>
<protein>
    <recommendedName>
        <fullName evidence="17">sterol 14alpha-demethylase</fullName>
        <ecNumber evidence="17">1.14.14.154</ecNumber>
    </recommendedName>
    <alternativeName>
        <fullName evidence="19">Cytochrome P450 51</fullName>
    </alternativeName>
    <alternativeName>
        <fullName evidence="21">Cytochrome P450-14DM</fullName>
    </alternativeName>
    <alternativeName>
        <fullName evidence="18">Cytochrome P450-LIA1</fullName>
    </alternativeName>
    <alternativeName>
        <fullName evidence="20">Sterol 14-alpha demethylase</fullName>
    </alternativeName>
</protein>
<feature type="transmembrane region" description="Helical" evidence="32">
    <location>
        <begin position="61"/>
        <end position="79"/>
    </location>
</feature>
<evidence type="ECO:0000256" key="7">
    <source>
        <dbReference type="ARBA" id="ARBA00022955"/>
    </source>
</evidence>
<dbReference type="InterPro" id="IPR017972">
    <property type="entry name" value="Cyt_P450_CS"/>
</dbReference>
<dbReference type="FunFam" id="1.10.630.10:FF:000033">
    <property type="entry name" value="14-alpha sterol demethylase"/>
    <property type="match status" value="1"/>
</dbReference>
<dbReference type="EMBL" id="LT598457">
    <property type="protein sequence ID" value="SCU94290.1"/>
    <property type="molecule type" value="Genomic_DNA"/>
</dbReference>
<comment type="catalytic activity">
    <reaction evidence="29">
        <text>a 14alpha-formyl steroid + reduced [NADPH--hemoprotein reductase] + O2 = a Delta(14) steroid + formate + oxidized [NADPH--hemoprotein reductase] + H2O + 2 H(+)</text>
        <dbReference type="Rhea" id="RHEA:68068"/>
        <dbReference type="Rhea" id="RHEA-COMP:11964"/>
        <dbReference type="Rhea" id="RHEA-COMP:11965"/>
        <dbReference type="ChEBI" id="CHEBI:15377"/>
        <dbReference type="ChEBI" id="CHEBI:15378"/>
        <dbReference type="ChEBI" id="CHEBI:15379"/>
        <dbReference type="ChEBI" id="CHEBI:15740"/>
        <dbReference type="ChEBI" id="CHEBI:57618"/>
        <dbReference type="ChEBI" id="CHEBI:58210"/>
        <dbReference type="ChEBI" id="CHEBI:138031"/>
        <dbReference type="ChEBI" id="CHEBI:176902"/>
    </reaction>
    <physiologicalReaction direction="left-to-right" evidence="29">
        <dbReference type="Rhea" id="RHEA:68069"/>
    </physiologicalReaction>
</comment>
<evidence type="ECO:0000256" key="29">
    <source>
        <dbReference type="ARBA" id="ARBA00049450"/>
    </source>
</evidence>
<dbReference type="GO" id="GO:0020037">
    <property type="term" value="F:heme binding"/>
    <property type="evidence" value="ECO:0007669"/>
    <property type="project" value="InterPro"/>
</dbReference>
<dbReference type="SUPFAM" id="SSF48264">
    <property type="entry name" value="Cytochrome P450"/>
    <property type="match status" value="1"/>
</dbReference>
<keyword evidence="34" id="KW-1185">Reference proteome</keyword>
<evidence type="ECO:0000256" key="1">
    <source>
        <dbReference type="ARBA" id="ARBA00001971"/>
    </source>
</evidence>
<evidence type="ECO:0000256" key="8">
    <source>
        <dbReference type="ARBA" id="ARBA00023002"/>
    </source>
</evidence>
<evidence type="ECO:0000256" key="22">
    <source>
        <dbReference type="ARBA" id="ARBA00047379"/>
    </source>
</evidence>
<dbReference type="CDD" id="cd11042">
    <property type="entry name" value="CYP51-like"/>
    <property type="match status" value="1"/>
</dbReference>
<keyword evidence="12" id="KW-0443">Lipid metabolism</keyword>
<dbReference type="InterPro" id="IPR002403">
    <property type="entry name" value="Cyt_P450_E_grp-IV"/>
</dbReference>
<keyword evidence="7" id="KW-0752">Steroid biosynthesis</keyword>
<keyword evidence="8 31" id="KW-0560">Oxidoreductase</keyword>
<keyword evidence="10" id="KW-0756">Sterol biosynthesis</keyword>
<evidence type="ECO:0000256" key="30">
    <source>
        <dbReference type="PIRSR" id="PIRSR602403-1"/>
    </source>
</evidence>
<dbReference type="GO" id="GO:0006696">
    <property type="term" value="P:ergosterol biosynthetic process"/>
    <property type="evidence" value="ECO:0007669"/>
    <property type="project" value="EnsemblFungi"/>
</dbReference>
<accession>A0A1G4JTP7</accession>
<dbReference type="PROSITE" id="PS00086">
    <property type="entry name" value="CYTOCHROME_P450"/>
    <property type="match status" value="1"/>
</dbReference>
<evidence type="ECO:0000256" key="26">
    <source>
        <dbReference type="ARBA" id="ARBA00048479"/>
    </source>
</evidence>
<evidence type="ECO:0000256" key="18">
    <source>
        <dbReference type="ARBA" id="ARBA00042513"/>
    </source>
</evidence>
<comment type="catalytic activity">
    <reaction evidence="26">
        <text>32-oxolanosterol + reduced [NADPH--hemoprotein reductase] + O2 = 4,4-dimethyl-5alpha-cholesta-8,14,24-trien-3beta-ol + formate + oxidized [NADPH--hemoprotein reductase] + H2O + 2 H(+)</text>
        <dbReference type="Rhea" id="RHEA:75111"/>
        <dbReference type="Rhea" id="RHEA-COMP:11964"/>
        <dbReference type="Rhea" id="RHEA-COMP:11965"/>
        <dbReference type="ChEBI" id="CHEBI:15377"/>
        <dbReference type="ChEBI" id="CHEBI:15378"/>
        <dbReference type="ChEBI" id="CHEBI:15379"/>
        <dbReference type="ChEBI" id="CHEBI:15740"/>
        <dbReference type="ChEBI" id="CHEBI:17813"/>
        <dbReference type="ChEBI" id="CHEBI:57618"/>
        <dbReference type="ChEBI" id="CHEBI:58210"/>
        <dbReference type="ChEBI" id="CHEBI:166681"/>
    </reaction>
    <physiologicalReaction direction="left-to-right" evidence="26">
        <dbReference type="Rhea" id="RHEA:75112"/>
    </physiologicalReaction>
</comment>
<dbReference type="OrthoDB" id="1055148at2759"/>
<evidence type="ECO:0000256" key="9">
    <source>
        <dbReference type="ARBA" id="ARBA00023004"/>
    </source>
</evidence>
<evidence type="ECO:0000256" key="21">
    <source>
        <dbReference type="ARBA" id="ARBA00043156"/>
    </source>
</evidence>
<gene>
    <name evidence="33" type="ORF">LADA_0G07690G</name>
</gene>
<comment type="catalytic activity">
    <reaction evidence="24">
        <text>lanosterol + 3 reduced [NADPH--hemoprotein reductase] + 3 O2 = 4,4-dimethyl-5alpha-cholesta-8,14,24-trien-3beta-ol + formate + 3 oxidized [NADPH--hemoprotein reductase] + 4 H2O + 4 H(+)</text>
        <dbReference type="Rhea" id="RHEA:25286"/>
        <dbReference type="Rhea" id="RHEA-COMP:11964"/>
        <dbReference type="Rhea" id="RHEA-COMP:11965"/>
        <dbReference type="ChEBI" id="CHEBI:15377"/>
        <dbReference type="ChEBI" id="CHEBI:15378"/>
        <dbReference type="ChEBI" id="CHEBI:15379"/>
        <dbReference type="ChEBI" id="CHEBI:15740"/>
        <dbReference type="ChEBI" id="CHEBI:16521"/>
        <dbReference type="ChEBI" id="CHEBI:17813"/>
        <dbReference type="ChEBI" id="CHEBI:57618"/>
        <dbReference type="ChEBI" id="CHEBI:58210"/>
        <dbReference type="EC" id="1.14.14.154"/>
    </reaction>
    <physiologicalReaction direction="left-to-right" evidence="24">
        <dbReference type="Rhea" id="RHEA:25287"/>
    </physiologicalReaction>
</comment>
<keyword evidence="6 30" id="KW-0479">Metal-binding</keyword>
<proteinExistence type="inferred from homology"/>
<evidence type="ECO:0000256" key="2">
    <source>
        <dbReference type="ARBA" id="ARBA00004370"/>
    </source>
</evidence>
<reference evidence="34" key="1">
    <citation type="submission" date="2016-03" db="EMBL/GenBank/DDBJ databases">
        <authorList>
            <person name="Devillers H."/>
        </authorList>
    </citation>
    <scope>NUCLEOTIDE SEQUENCE [LARGE SCALE GENOMIC DNA]</scope>
</reference>
<evidence type="ECO:0000256" key="4">
    <source>
        <dbReference type="ARBA" id="ARBA00022516"/>
    </source>
</evidence>
<evidence type="ECO:0000313" key="34">
    <source>
        <dbReference type="Proteomes" id="UP000190274"/>
    </source>
</evidence>
<keyword evidence="32" id="KW-0812">Transmembrane</keyword>
<evidence type="ECO:0000256" key="23">
    <source>
        <dbReference type="ARBA" id="ARBA00047587"/>
    </source>
</evidence>
<dbReference type="EC" id="1.14.14.154" evidence="17"/>
<keyword evidence="32" id="KW-1133">Transmembrane helix</keyword>
<evidence type="ECO:0000256" key="15">
    <source>
        <dbReference type="ARBA" id="ARBA00023221"/>
    </source>
</evidence>
<keyword evidence="15" id="KW-0753">Steroid metabolism</keyword>
<comment type="catalytic activity">
    <reaction evidence="25">
        <text>a 14alpha-methyl steroid + 3 reduced [NADPH--hemoprotein reductase] + 3 O2 = a Delta(14) steroid + formate + 3 oxidized [NADPH--hemoprotein reductase] + 4 H2O + 4 H(+)</text>
        <dbReference type="Rhea" id="RHEA:54028"/>
        <dbReference type="Rhea" id="RHEA-COMP:11964"/>
        <dbReference type="Rhea" id="RHEA-COMP:11965"/>
        <dbReference type="ChEBI" id="CHEBI:15377"/>
        <dbReference type="ChEBI" id="CHEBI:15378"/>
        <dbReference type="ChEBI" id="CHEBI:15379"/>
        <dbReference type="ChEBI" id="CHEBI:15740"/>
        <dbReference type="ChEBI" id="CHEBI:57618"/>
        <dbReference type="ChEBI" id="CHEBI:58210"/>
        <dbReference type="ChEBI" id="CHEBI:138029"/>
        <dbReference type="ChEBI" id="CHEBI:138031"/>
        <dbReference type="EC" id="1.14.14.154"/>
    </reaction>
    <physiologicalReaction direction="left-to-right" evidence="25">
        <dbReference type="Rhea" id="RHEA:54029"/>
    </physiologicalReaction>
</comment>
<keyword evidence="4" id="KW-0444">Lipid biosynthesis</keyword>
<evidence type="ECO:0000256" key="27">
    <source>
        <dbReference type="ARBA" id="ARBA00048866"/>
    </source>
</evidence>
<keyword evidence="13 32" id="KW-0472">Membrane</keyword>
<organism evidence="33 34">
    <name type="scientific">Lachancea dasiensis</name>
    <dbReference type="NCBI Taxonomy" id="1072105"/>
    <lineage>
        <taxon>Eukaryota</taxon>
        <taxon>Fungi</taxon>
        <taxon>Dikarya</taxon>
        <taxon>Ascomycota</taxon>
        <taxon>Saccharomycotina</taxon>
        <taxon>Saccharomycetes</taxon>
        <taxon>Saccharomycetales</taxon>
        <taxon>Saccharomycetaceae</taxon>
        <taxon>Lachancea</taxon>
    </lineage>
</organism>
<evidence type="ECO:0000256" key="17">
    <source>
        <dbReference type="ARBA" id="ARBA00038974"/>
    </source>
</evidence>
<evidence type="ECO:0000256" key="14">
    <source>
        <dbReference type="ARBA" id="ARBA00023166"/>
    </source>
</evidence>
<sequence>MASDNTSVVGKVVFKSVELGNVGLSWFLQLSLAQQISLVILAPFVYSIVWQFWFSLRKDRVPLVFYWIPWVGSAVNYGMRPYEFFAECQQKYGDVFSFMLLGRVMTVYLGPKGHEFVLNAKLADVSAEAAYTHLTTPVFGKGVIYDCPNSKLMEQKKFVKGALSTDSFRSYVPKIADEIHQYFRNSKNFLVNSKTEGVVNVMESQPEMTIFTASRSLLGEEMRQMLNTDFAYLYSDLDKGFQPINFVFSNLPLDHYRKRDNAQRTISATYMKLIQKRRANNDIKDRDLIDSLMKSSTYKDGTPMTDQEIANLLIGVLMGGQHTSAATSAWFLLHLAERPDLQEALYKEQMDVLQGGKEELTYDLLQKMPLLNQTIKETLRMHHPLHSLFRQVTRDLAVPTTPYVVPKGHYVLVSPGYCHLQDEFFPKANTFDPYRWNNDYQSSYATGEEVDYGFGSISKGVSSPYLPFGGGRHRCIGEHFAYCQLGVILSVYIRTMTWEFTPKMKGVPKSDFQSMVTLPECPAEIQWKKRAAEQKI</sequence>
<dbReference type="AlphaFoldDB" id="A0A1G4JTP7"/>
<evidence type="ECO:0000256" key="16">
    <source>
        <dbReference type="ARBA" id="ARBA00037887"/>
    </source>
</evidence>
<evidence type="ECO:0000313" key="33">
    <source>
        <dbReference type="EMBL" id="SCU94290.1"/>
    </source>
</evidence>
<dbReference type="STRING" id="1266660.A0A1G4JTP7"/>
<dbReference type="InterPro" id="IPR036396">
    <property type="entry name" value="Cyt_P450_sf"/>
</dbReference>
<dbReference type="GO" id="GO:0016020">
    <property type="term" value="C:membrane"/>
    <property type="evidence" value="ECO:0007669"/>
    <property type="project" value="UniProtKB-SubCell"/>
</dbReference>
<evidence type="ECO:0000256" key="25">
    <source>
        <dbReference type="ARBA" id="ARBA00047702"/>
    </source>
</evidence>
<evidence type="ECO:0000256" key="10">
    <source>
        <dbReference type="ARBA" id="ARBA00023011"/>
    </source>
</evidence>
<name>A0A1G4JTP7_9SACH</name>
<feature type="transmembrane region" description="Helical" evidence="32">
    <location>
        <begin position="26"/>
        <end position="49"/>
    </location>
</feature>
<evidence type="ECO:0000256" key="24">
    <source>
        <dbReference type="ARBA" id="ARBA00047670"/>
    </source>
</evidence>
<evidence type="ECO:0000256" key="19">
    <source>
        <dbReference type="ARBA" id="ARBA00042983"/>
    </source>
</evidence>
<comment type="catalytic activity">
    <reaction evidence="23">
        <text>a 14alpha-hydroxymethyl steroid + reduced [NADPH--hemoprotein reductase] + O2 = a 14alpha-formyl steroid + oxidized [NADPH--hemoprotein reductase] + 2 H2O + H(+)</text>
        <dbReference type="Rhea" id="RHEA:68064"/>
        <dbReference type="Rhea" id="RHEA-COMP:11964"/>
        <dbReference type="Rhea" id="RHEA-COMP:11965"/>
        <dbReference type="ChEBI" id="CHEBI:15377"/>
        <dbReference type="ChEBI" id="CHEBI:15378"/>
        <dbReference type="ChEBI" id="CHEBI:15379"/>
        <dbReference type="ChEBI" id="CHEBI:57618"/>
        <dbReference type="ChEBI" id="CHEBI:58210"/>
        <dbReference type="ChEBI" id="CHEBI:176901"/>
        <dbReference type="ChEBI" id="CHEBI:176902"/>
    </reaction>
    <physiologicalReaction direction="left-to-right" evidence="23">
        <dbReference type="Rhea" id="RHEA:68065"/>
    </physiologicalReaction>
</comment>
<dbReference type="PRINTS" id="PR00385">
    <property type="entry name" value="P450"/>
</dbReference>
<dbReference type="Proteomes" id="UP000190274">
    <property type="component" value="Chromosome G"/>
</dbReference>
<evidence type="ECO:0000256" key="20">
    <source>
        <dbReference type="ARBA" id="ARBA00043106"/>
    </source>
</evidence>
<keyword evidence="14" id="KW-1207">Sterol metabolism</keyword>
<comment type="cofactor">
    <cofactor evidence="1 30">
        <name>heme</name>
        <dbReference type="ChEBI" id="CHEBI:30413"/>
    </cofactor>
</comment>
<comment type="subcellular location">
    <subcellularLocation>
        <location evidence="2">Membrane</location>
    </subcellularLocation>
</comment>
<comment type="catalytic activity">
    <reaction evidence="22">
        <text>32-hydroxylanosterol + reduced [NADPH--hemoprotein reductase] + O2 = 32-oxolanosterol + oxidized [NADPH--hemoprotein reductase] + 2 H2O + H(+)</text>
        <dbReference type="Rhea" id="RHEA:75107"/>
        <dbReference type="Rhea" id="RHEA-COMP:11964"/>
        <dbReference type="Rhea" id="RHEA-COMP:11965"/>
        <dbReference type="ChEBI" id="CHEBI:15377"/>
        <dbReference type="ChEBI" id="CHEBI:15378"/>
        <dbReference type="ChEBI" id="CHEBI:15379"/>
        <dbReference type="ChEBI" id="CHEBI:57618"/>
        <dbReference type="ChEBI" id="CHEBI:58210"/>
        <dbReference type="ChEBI" id="CHEBI:166681"/>
        <dbReference type="ChEBI" id="CHEBI:166806"/>
    </reaction>
    <physiologicalReaction direction="left-to-right" evidence="22">
        <dbReference type="Rhea" id="RHEA:75108"/>
    </physiologicalReaction>
</comment>
<comment type="catalytic activity">
    <reaction evidence="28">
        <text>lanosterol + reduced [NADPH--hemoprotein reductase] + O2 = 32-hydroxylanosterol + oxidized [NADPH--hemoprotein reductase] + H2O + H(+)</text>
        <dbReference type="Rhea" id="RHEA:75103"/>
        <dbReference type="Rhea" id="RHEA-COMP:11964"/>
        <dbReference type="Rhea" id="RHEA-COMP:11965"/>
        <dbReference type="ChEBI" id="CHEBI:15377"/>
        <dbReference type="ChEBI" id="CHEBI:15378"/>
        <dbReference type="ChEBI" id="CHEBI:15379"/>
        <dbReference type="ChEBI" id="CHEBI:16521"/>
        <dbReference type="ChEBI" id="CHEBI:57618"/>
        <dbReference type="ChEBI" id="CHEBI:58210"/>
        <dbReference type="ChEBI" id="CHEBI:166806"/>
    </reaction>
    <physiologicalReaction direction="left-to-right" evidence="28">
        <dbReference type="Rhea" id="RHEA:75104"/>
    </physiologicalReaction>
</comment>
<dbReference type="GO" id="GO:0008398">
    <property type="term" value="F:sterol 14-demethylase activity"/>
    <property type="evidence" value="ECO:0007669"/>
    <property type="project" value="UniProtKB-EC"/>
</dbReference>
<evidence type="ECO:0000256" key="3">
    <source>
        <dbReference type="ARBA" id="ARBA00010617"/>
    </source>
</evidence>
<dbReference type="PANTHER" id="PTHR24304:SF2">
    <property type="entry name" value="24-HYDROXYCHOLESTEROL 7-ALPHA-HYDROXYLASE"/>
    <property type="match status" value="1"/>
</dbReference>
<dbReference type="GO" id="GO:0097038">
    <property type="term" value="C:perinuclear endoplasmic reticulum"/>
    <property type="evidence" value="ECO:0007669"/>
    <property type="project" value="EnsemblFungi"/>
</dbReference>
<comment type="similarity">
    <text evidence="3 31">Belongs to the cytochrome P450 family.</text>
</comment>
<feature type="binding site" description="axial binding residue" evidence="30">
    <location>
        <position position="475"/>
    </location>
    <ligand>
        <name>heme</name>
        <dbReference type="ChEBI" id="CHEBI:30413"/>
    </ligand>
    <ligandPart>
        <name>Fe</name>
        <dbReference type="ChEBI" id="CHEBI:18248"/>
    </ligandPart>
</feature>
<dbReference type="InterPro" id="IPR001128">
    <property type="entry name" value="Cyt_P450"/>
</dbReference>
<dbReference type="InterPro" id="IPR050529">
    <property type="entry name" value="CYP450_sterol_14alpha_dmase"/>
</dbReference>
<dbReference type="GO" id="GO:0005506">
    <property type="term" value="F:iron ion binding"/>
    <property type="evidence" value="ECO:0007669"/>
    <property type="project" value="InterPro"/>
</dbReference>
<comment type="pathway">
    <text evidence="16">Steroid biosynthesis; zymosterol biosynthesis; zymosterol from lanosterol: step 1/6.</text>
</comment>
<keyword evidence="11 31" id="KW-0503">Monooxygenase</keyword>